<keyword evidence="3" id="KW-1185">Reference proteome</keyword>
<dbReference type="InterPro" id="IPR005025">
    <property type="entry name" value="FMN_Rdtase-like_dom"/>
</dbReference>
<protein>
    <submittedName>
        <fullName evidence="2">Fumarate reductase, flavoprotein subunit</fullName>
    </submittedName>
</protein>
<name>A0A0R1JZ01_9LACO</name>
<dbReference type="Proteomes" id="UP000051162">
    <property type="component" value="Unassembled WGS sequence"/>
</dbReference>
<gene>
    <name evidence="2" type="ORF">FD30_GL002233</name>
</gene>
<proteinExistence type="predicted"/>
<dbReference type="PANTHER" id="PTHR30543:SF21">
    <property type="entry name" value="NAD(P)H-DEPENDENT FMN REDUCTASE LOT6"/>
    <property type="match status" value="1"/>
</dbReference>
<dbReference type="OrthoDB" id="9812295at2"/>
<dbReference type="InterPro" id="IPR050712">
    <property type="entry name" value="NAD(P)H-dep_reductase"/>
</dbReference>
<dbReference type="STRING" id="1423773.FD30_GL002233"/>
<feature type="domain" description="NADPH-dependent FMN reductase-like" evidence="1">
    <location>
        <begin position="1"/>
        <end position="147"/>
    </location>
</feature>
<dbReference type="PATRIC" id="fig|1423773.3.peg.2291"/>
<dbReference type="AlphaFoldDB" id="A0A0R1JZ01"/>
<sequence length="187" mass="20703">MKLIGIVGNNANRSYNRTLLQYMAKHFASDVELEVREIGQLPMFNENLMKAVPEAVTELMTAIEAADGVVIATPEYDHSITACLKSCLEWLSCVGHPLTDKPVMIVGASLGQQGTSWAQTQLREILNSPGINAQVLPGNQFMLSFASQKFDEQGQMTDARTVEFLEKCFGSFQRFVQTNRETQLALA</sequence>
<dbReference type="Pfam" id="PF03358">
    <property type="entry name" value="FMN_red"/>
    <property type="match status" value="1"/>
</dbReference>
<organism evidence="2 3">
    <name type="scientific">Levilactobacillus namurensis DSM 19117</name>
    <dbReference type="NCBI Taxonomy" id="1423773"/>
    <lineage>
        <taxon>Bacteria</taxon>
        <taxon>Bacillati</taxon>
        <taxon>Bacillota</taxon>
        <taxon>Bacilli</taxon>
        <taxon>Lactobacillales</taxon>
        <taxon>Lactobacillaceae</taxon>
        <taxon>Levilactobacillus</taxon>
    </lineage>
</organism>
<comment type="caution">
    <text evidence="2">The sequence shown here is derived from an EMBL/GenBank/DDBJ whole genome shotgun (WGS) entry which is preliminary data.</text>
</comment>
<dbReference type="GO" id="GO:0010181">
    <property type="term" value="F:FMN binding"/>
    <property type="evidence" value="ECO:0007669"/>
    <property type="project" value="TreeGrafter"/>
</dbReference>
<dbReference type="InterPro" id="IPR029039">
    <property type="entry name" value="Flavoprotein-like_sf"/>
</dbReference>
<dbReference type="EMBL" id="AZDT01000046">
    <property type="protein sequence ID" value="KRK74483.1"/>
    <property type="molecule type" value="Genomic_DNA"/>
</dbReference>
<dbReference type="GO" id="GO:0005829">
    <property type="term" value="C:cytosol"/>
    <property type="evidence" value="ECO:0007669"/>
    <property type="project" value="TreeGrafter"/>
</dbReference>
<dbReference type="GeneID" id="84782525"/>
<dbReference type="RefSeq" id="WP_082604846.1">
    <property type="nucleotide sequence ID" value="NZ_AZDT01000046.1"/>
</dbReference>
<evidence type="ECO:0000259" key="1">
    <source>
        <dbReference type="Pfam" id="PF03358"/>
    </source>
</evidence>
<dbReference type="GO" id="GO:0016491">
    <property type="term" value="F:oxidoreductase activity"/>
    <property type="evidence" value="ECO:0007669"/>
    <property type="project" value="InterPro"/>
</dbReference>
<evidence type="ECO:0000313" key="2">
    <source>
        <dbReference type="EMBL" id="KRK74483.1"/>
    </source>
</evidence>
<reference evidence="2 3" key="1">
    <citation type="journal article" date="2015" name="Genome Announc.">
        <title>Expanding the biotechnology potential of lactobacilli through comparative genomics of 213 strains and associated genera.</title>
        <authorList>
            <person name="Sun Z."/>
            <person name="Harris H.M."/>
            <person name="McCann A."/>
            <person name="Guo C."/>
            <person name="Argimon S."/>
            <person name="Zhang W."/>
            <person name="Yang X."/>
            <person name="Jeffery I.B."/>
            <person name="Cooney J.C."/>
            <person name="Kagawa T.F."/>
            <person name="Liu W."/>
            <person name="Song Y."/>
            <person name="Salvetti E."/>
            <person name="Wrobel A."/>
            <person name="Rasinkangas P."/>
            <person name="Parkhill J."/>
            <person name="Rea M.C."/>
            <person name="O'Sullivan O."/>
            <person name="Ritari J."/>
            <person name="Douillard F.P."/>
            <person name="Paul Ross R."/>
            <person name="Yang R."/>
            <person name="Briner A.E."/>
            <person name="Felis G.E."/>
            <person name="de Vos W.M."/>
            <person name="Barrangou R."/>
            <person name="Klaenhammer T.R."/>
            <person name="Caufield P.W."/>
            <person name="Cui Y."/>
            <person name="Zhang H."/>
            <person name="O'Toole P.W."/>
        </authorList>
    </citation>
    <scope>NUCLEOTIDE SEQUENCE [LARGE SCALE GENOMIC DNA]</scope>
    <source>
        <strain evidence="2 3">DSM 19117</strain>
    </source>
</reference>
<dbReference type="SUPFAM" id="SSF52218">
    <property type="entry name" value="Flavoproteins"/>
    <property type="match status" value="1"/>
</dbReference>
<accession>A0A0R1JZ01</accession>
<dbReference type="PANTHER" id="PTHR30543">
    <property type="entry name" value="CHROMATE REDUCTASE"/>
    <property type="match status" value="1"/>
</dbReference>
<dbReference type="Gene3D" id="3.40.50.360">
    <property type="match status" value="1"/>
</dbReference>
<evidence type="ECO:0000313" key="3">
    <source>
        <dbReference type="Proteomes" id="UP000051162"/>
    </source>
</evidence>